<dbReference type="InterPro" id="IPR020558">
    <property type="entry name" value="DiOHA_6PGluconate_deHydtase_CS"/>
</dbReference>
<dbReference type="EC" id="4.2.1.12" evidence="9"/>
<keyword evidence="13" id="KW-1185">Reference proteome</keyword>
<dbReference type="InterPro" id="IPR000581">
    <property type="entry name" value="ILV_EDD_N"/>
</dbReference>
<dbReference type="SUPFAM" id="SSF52016">
    <property type="entry name" value="LeuD/IlvD-like"/>
    <property type="match status" value="1"/>
</dbReference>
<evidence type="ECO:0000256" key="2">
    <source>
        <dbReference type="ARBA" id="ARBA00022485"/>
    </source>
</evidence>
<keyword evidence="4" id="KW-0408">Iron</keyword>
<dbReference type="STRING" id="182217.HCW_07980"/>
<evidence type="ECO:0000256" key="9">
    <source>
        <dbReference type="NCBIfam" id="TIGR01196"/>
    </source>
</evidence>
<dbReference type="SUPFAM" id="SSF143975">
    <property type="entry name" value="IlvD/EDD N-terminal domain-like"/>
    <property type="match status" value="1"/>
</dbReference>
<dbReference type="GO" id="GO:0019521">
    <property type="term" value="P:D-gluconate metabolic process"/>
    <property type="evidence" value="ECO:0007669"/>
    <property type="project" value="UniProtKB-KW"/>
</dbReference>
<dbReference type="PATRIC" id="fig|182217.3.peg.1693"/>
<reference evidence="13" key="1">
    <citation type="submission" date="2012-04" db="EMBL/GenBank/DDBJ databases">
        <title>Complete genome sequence of Helicobacter cetorum strain MIT 00-7128.</title>
        <authorList>
            <person name="Kersulyte D."/>
            <person name="Berg D.E."/>
        </authorList>
    </citation>
    <scope>NUCLEOTIDE SEQUENCE [LARGE SCALE GENOMIC DNA]</scope>
    <source>
        <strain evidence="13">MIT 00-7128</strain>
    </source>
</reference>
<dbReference type="InterPro" id="IPR056740">
    <property type="entry name" value="ILV_EDD_C"/>
</dbReference>
<sequence length="608" mass="66781">MPKHSLKQIKEKITERSKATRDFYLENTFNPKNQPKMESLGCANLAHAYASVPEHLKMPLSSHKKKHFAIITAYNDMLSAHQPLKNYPDLIKKELQEHNAYASVASGVPAMCDGITQGYEGMELSLFSRDTIALSTAIGLSHNVFDGAFYLGVCDKIVPGLLIGALSFGNLAGIFVPSGPMSSGIENYKKAKARQDFAIGKISREELLKVEMQSYHSVGTCTFYGTANSNQMMMEFMGLHVANSSFINPNNPLRPVLVEESARKLASGKVLPLAKLIDERNILNALIGLMATGGSTNHTLHLIAIARACGIILNWDDFDAISNLTPLLVKVYPNGSADVNAFEASGGLAFVIKELLKNGLLFEDAHTIMDTEKEKGMQNYTKNPFLEDNHLVYKNAIENSLNTEILRPFYEPFATNGGLKILKGNLGRAVIKISAIKEEHRKIKAQAIVFRTQSEFLERFKSKELEKDFIAILPFQGPKSNGMPELHKLTTPLGALQDMGYKVALITDGRMSGASGKVPSAIHLSPEGALNGAILKIKDGDLIELDAPNNALNVLEKDFENREINPLFLETLKDLEKPSFGVGRELFTSLRLNVNSAEEGAMSFGIKI</sequence>
<evidence type="ECO:0000256" key="8">
    <source>
        <dbReference type="ARBA" id="ARBA00023277"/>
    </source>
</evidence>
<evidence type="ECO:0000259" key="10">
    <source>
        <dbReference type="Pfam" id="PF00920"/>
    </source>
</evidence>
<dbReference type="GO" id="GO:0005829">
    <property type="term" value="C:cytosol"/>
    <property type="evidence" value="ECO:0007669"/>
    <property type="project" value="TreeGrafter"/>
</dbReference>
<dbReference type="EMBL" id="CP003479">
    <property type="protein sequence ID" value="AFI04853.1"/>
    <property type="molecule type" value="Genomic_DNA"/>
</dbReference>
<dbReference type="Pfam" id="PF00920">
    <property type="entry name" value="ILVD_EDD_N"/>
    <property type="match status" value="1"/>
</dbReference>
<dbReference type="GO" id="GO:0009255">
    <property type="term" value="P:Entner-Doudoroff pathway through 6-phosphogluconate"/>
    <property type="evidence" value="ECO:0007669"/>
    <property type="project" value="UniProtKB-UniRule"/>
</dbReference>
<proteinExistence type="inferred from homology"/>
<dbReference type="RefSeq" id="WP_014661720.1">
    <property type="nucleotide sequence ID" value="NC_017737.1"/>
</dbReference>
<feature type="domain" description="Dihydroxy-acid/6-phosphogluconate dehydratase N-terminal" evidence="10">
    <location>
        <begin position="67"/>
        <end position="371"/>
    </location>
</feature>
<keyword evidence="7 12" id="KW-0456">Lyase</keyword>
<evidence type="ECO:0000256" key="3">
    <source>
        <dbReference type="ARBA" id="ARBA00022723"/>
    </source>
</evidence>
<protein>
    <recommendedName>
        <fullName evidence="9">Phosphogluconate dehydratase</fullName>
        <ecNumber evidence="9">4.2.1.12</ecNumber>
    </recommendedName>
</protein>
<dbReference type="KEGG" id="hce:HCW_07980"/>
<dbReference type="Pfam" id="PF24877">
    <property type="entry name" value="ILV_EDD_C"/>
    <property type="match status" value="1"/>
</dbReference>
<dbReference type="NCBIfam" id="TIGR01196">
    <property type="entry name" value="edd"/>
    <property type="match status" value="1"/>
</dbReference>
<evidence type="ECO:0000256" key="7">
    <source>
        <dbReference type="ARBA" id="ARBA00023239"/>
    </source>
</evidence>
<keyword evidence="8" id="KW-0119">Carbohydrate metabolism</keyword>
<evidence type="ECO:0000259" key="11">
    <source>
        <dbReference type="Pfam" id="PF24877"/>
    </source>
</evidence>
<evidence type="ECO:0000256" key="6">
    <source>
        <dbReference type="ARBA" id="ARBA00023064"/>
    </source>
</evidence>
<dbReference type="Gene3D" id="3.50.30.80">
    <property type="entry name" value="IlvD/EDD C-terminal domain-like"/>
    <property type="match status" value="1"/>
</dbReference>
<gene>
    <name evidence="12" type="ordered locus">HCW_07980</name>
</gene>
<dbReference type="PANTHER" id="PTHR43661">
    <property type="entry name" value="D-XYLONATE DEHYDRATASE"/>
    <property type="match status" value="1"/>
</dbReference>
<dbReference type="PROSITE" id="PS00887">
    <property type="entry name" value="ILVD_EDD_2"/>
    <property type="match status" value="1"/>
</dbReference>
<dbReference type="GO" id="GO:0004456">
    <property type="term" value="F:phosphogluconate dehydratase activity"/>
    <property type="evidence" value="ECO:0007669"/>
    <property type="project" value="UniProtKB-UniRule"/>
</dbReference>
<evidence type="ECO:0000256" key="1">
    <source>
        <dbReference type="ARBA" id="ARBA00006486"/>
    </source>
</evidence>
<dbReference type="InterPro" id="IPR037237">
    <property type="entry name" value="IlvD/EDD_N"/>
</dbReference>
<evidence type="ECO:0000256" key="5">
    <source>
        <dbReference type="ARBA" id="ARBA00023014"/>
    </source>
</evidence>
<dbReference type="InterPro" id="IPR042096">
    <property type="entry name" value="Dihydro-acid_dehy_C"/>
</dbReference>
<evidence type="ECO:0000256" key="4">
    <source>
        <dbReference type="ARBA" id="ARBA00023004"/>
    </source>
</evidence>
<dbReference type="PANTHER" id="PTHR43661:SF1">
    <property type="entry name" value="PHOSPHOGLUCONATE DEHYDRATASE"/>
    <property type="match status" value="1"/>
</dbReference>
<accession>I0EPI4</accession>
<dbReference type="Proteomes" id="UP000005010">
    <property type="component" value="Chromosome"/>
</dbReference>
<keyword evidence="6" id="KW-0311">Gluconate utilization</keyword>
<dbReference type="InterPro" id="IPR004786">
    <property type="entry name" value="6-phosphgluc_deHydtase"/>
</dbReference>
<feature type="domain" description="Dihydroxy-acid/6-phosphogluconate dehydratase C-terminal" evidence="11">
    <location>
        <begin position="404"/>
        <end position="601"/>
    </location>
</feature>
<dbReference type="eggNOG" id="COG0129">
    <property type="taxonomic scope" value="Bacteria"/>
</dbReference>
<dbReference type="PROSITE" id="PS00886">
    <property type="entry name" value="ILVD_EDD_1"/>
    <property type="match status" value="1"/>
</dbReference>
<keyword evidence="5" id="KW-0411">Iron-sulfur</keyword>
<dbReference type="GO" id="GO:0051539">
    <property type="term" value="F:4 iron, 4 sulfur cluster binding"/>
    <property type="evidence" value="ECO:0007669"/>
    <property type="project" value="UniProtKB-KW"/>
</dbReference>
<comment type="similarity">
    <text evidence="1">Belongs to the IlvD/Edd family.</text>
</comment>
<keyword evidence="2" id="KW-0004">4Fe-4S</keyword>
<evidence type="ECO:0000313" key="13">
    <source>
        <dbReference type="Proteomes" id="UP000005010"/>
    </source>
</evidence>
<evidence type="ECO:0000313" key="12">
    <source>
        <dbReference type="EMBL" id="AFI04853.1"/>
    </source>
</evidence>
<name>I0EPI4_HELC0</name>
<dbReference type="GO" id="GO:0046872">
    <property type="term" value="F:metal ion binding"/>
    <property type="evidence" value="ECO:0007669"/>
    <property type="project" value="UniProtKB-KW"/>
</dbReference>
<dbReference type="AlphaFoldDB" id="I0EPI4"/>
<organism evidence="12 13">
    <name type="scientific">Helicobacter cetorum (strain ATCC BAA-429 / MIT 00-7128)</name>
    <dbReference type="NCBI Taxonomy" id="182217"/>
    <lineage>
        <taxon>Bacteria</taxon>
        <taxon>Pseudomonadati</taxon>
        <taxon>Campylobacterota</taxon>
        <taxon>Epsilonproteobacteria</taxon>
        <taxon>Campylobacterales</taxon>
        <taxon>Helicobacteraceae</taxon>
        <taxon>Helicobacter</taxon>
    </lineage>
</organism>
<dbReference type="HOGENOM" id="CLU_014271_1_2_7"/>
<keyword evidence="3" id="KW-0479">Metal-binding</keyword>